<sequence length="306" mass="34523">MSSRVPSVSLTSQGPTLSRLVYGCWRLHEDPQGNSSERILAKITTCLELGIDSFDHADIYGDYGNEEKFGLALKLKPNLKDEIKIITKCGIQLPGPNRPGVSVKHYDTSTDYIVRSAEDSLKKMNIQKIDLLLIHRPDPFSDPDEIASAFSKLKQEGKVLYFGVSNYTPSQFKLLQSRLDFPLATNQIELNPLRLEPFLDGTIDQAFEYRYKPMVWSPTAGGRIFQPKEENQIQLLKTLNEIGATKQKNADQILYAWFLKHPVGLIPVLGTNDLERIRSAASSFDVALTREEWFRIWEAGAGRPVP</sequence>
<evidence type="ECO:0000313" key="2">
    <source>
        <dbReference type="EMBL" id="TGM03414.1"/>
    </source>
</evidence>
<dbReference type="Proteomes" id="UP000298429">
    <property type="component" value="Unassembled WGS sequence"/>
</dbReference>
<dbReference type="Pfam" id="PF00248">
    <property type="entry name" value="Aldo_ket_red"/>
    <property type="match status" value="1"/>
</dbReference>
<dbReference type="RefSeq" id="WP_135670752.1">
    <property type="nucleotide sequence ID" value="NZ_RQGN01000045.1"/>
</dbReference>
<dbReference type="SUPFAM" id="SSF51430">
    <property type="entry name" value="NAD(P)-linked oxidoreductase"/>
    <property type="match status" value="1"/>
</dbReference>
<proteinExistence type="predicted"/>
<dbReference type="GO" id="GO:0005829">
    <property type="term" value="C:cytosol"/>
    <property type="evidence" value="ECO:0007669"/>
    <property type="project" value="TreeGrafter"/>
</dbReference>
<dbReference type="PANTHER" id="PTHR43364">
    <property type="entry name" value="NADH-SPECIFIC METHYLGLYOXAL REDUCTASE-RELATED"/>
    <property type="match status" value="1"/>
</dbReference>
<dbReference type="InterPro" id="IPR036812">
    <property type="entry name" value="NAD(P)_OxRdtase_dom_sf"/>
</dbReference>
<evidence type="ECO:0000259" key="1">
    <source>
        <dbReference type="Pfam" id="PF00248"/>
    </source>
</evidence>
<comment type="caution">
    <text evidence="2">The sequence shown here is derived from an EMBL/GenBank/DDBJ whole genome shotgun (WGS) entry which is preliminary data.</text>
</comment>
<dbReference type="OrthoDB" id="9773828at2"/>
<dbReference type="InterPro" id="IPR050523">
    <property type="entry name" value="AKR_Detox_Biosynth"/>
</dbReference>
<organism evidence="2 3">
    <name type="scientific">Leptospira barantonii</name>
    <dbReference type="NCBI Taxonomy" id="2023184"/>
    <lineage>
        <taxon>Bacteria</taxon>
        <taxon>Pseudomonadati</taxon>
        <taxon>Spirochaetota</taxon>
        <taxon>Spirochaetia</taxon>
        <taxon>Leptospirales</taxon>
        <taxon>Leptospiraceae</taxon>
        <taxon>Leptospira</taxon>
    </lineage>
</organism>
<dbReference type="InterPro" id="IPR023210">
    <property type="entry name" value="NADP_OxRdtase_dom"/>
</dbReference>
<evidence type="ECO:0000313" key="3">
    <source>
        <dbReference type="Proteomes" id="UP000298429"/>
    </source>
</evidence>
<dbReference type="PANTHER" id="PTHR43364:SF1">
    <property type="entry name" value="OXIDOREDUCTASE YDHF"/>
    <property type="match status" value="1"/>
</dbReference>
<dbReference type="EMBL" id="RQGN01000045">
    <property type="protein sequence ID" value="TGM03414.1"/>
    <property type="molecule type" value="Genomic_DNA"/>
</dbReference>
<dbReference type="CDD" id="cd19092">
    <property type="entry name" value="AKR_BsYcsN_EcYdhF-like"/>
    <property type="match status" value="1"/>
</dbReference>
<gene>
    <name evidence="2" type="ORF">EHQ76_09350</name>
</gene>
<dbReference type="AlphaFoldDB" id="A0A5F2BCV0"/>
<feature type="domain" description="NADP-dependent oxidoreductase" evidence="1">
    <location>
        <begin position="19"/>
        <end position="298"/>
    </location>
</feature>
<reference evidence="2 3" key="1">
    <citation type="journal article" date="2019" name="PLoS Negl. Trop. Dis.">
        <title>Revisiting the worldwide diversity of Leptospira species in the environment.</title>
        <authorList>
            <person name="Vincent A.T."/>
            <person name="Schiettekatte O."/>
            <person name="Bourhy P."/>
            <person name="Veyrier F.J."/>
            <person name="Picardeau M."/>
        </authorList>
    </citation>
    <scope>NUCLEOTIDE SEQUENCE [LARGE SCALE GENOMIC DNA]</scope>
    <source>
        <strain evidence="2 3">201702444</strain>
    </source>
</reference>
<accession>A0A5F2BCV0</accession>
<dbReference type="Gene3D" id="3.20.20.100">
    <property type="entry name" value="NADP-dependent oxidoreductase domain"/>
    <property type="match status" value="1"/>
</dbReference>
<protein>
    <submittedName>
        <fullName evidence="2">Oxidoreductase</fullName>
    </submittedName>
</protein>
<name>A0A5F2BCV0_9LEPT</name>